<dbReference type="Gene3D" id="1.10.443.10">
    <property type="entry name" value="Intergrase catalytic core"/>
    <property type="match status" value="1"/>
</dbReference>
<keyword evidence="1" id="KW-0238">DNA-binding</keyword>
<dbReference type="InterPro" id="IPR002104">
    <property type="entry name" value="Integrase_catalytic"/>
</dbReference>
<dbReference type="InterPro" id="IPR050090">
    <property type="entry name" value="Tyrosine_recombinase_XerCD"/>
</dbReference>
<reference evidence="4" key="2">
    <citation type="submission" date="2021-04" db="EMBL/GenBank/DDBJ databases">
        <authorList>
            <person name="Gilroy R."/>
        </authorList>
    </citation>
    <scope>NUCLEOTIDE SEQUENCE</scope>
    <source>
        <strain evidence="4">ChiSjej2B20-11307</strain>
    </source>
</reference>
<evidence type="ECO:0000256" key="2">
    <source>
        <dbReference type="ARBA" id="ARBA00023172"/>
    </source>
</evidence>
<dbReference type="InterPro" id="IPR011010">
    <property type="entry name" value="DNA_brk_join_enz"/>
</dbReference>
<protein>
    <submittedName>
        <fullName evidence="4">Site-specific integrase</fullName>
    </submittedName>
</protein>
<comment type="caution">
    <text evidence="4">The sequence shown here is derived from an EMBL/GenBank/DDBJ whole genome shotgun (WGS) entry which is preliminary data.</text>
</comment>
<dbReference type="PANTHER" id="PTHR30349:SF89">
    <property type="entry name" value="INTEGRASE_RECOMBINASE"/>
    <property type="match status" value="1"/>
</dbReference>
<sequence length="269" mass="31809">MNELEKFRKYLVECEKGVATQNIYVRNVRSMMQEKGYTLSKEWLSKYREQIKERYGTSTVNSHIAAINQYLKYRNIEWSMQYVRIQKNSYIEESKEFHREEYDRLLDACKTDERLFLAVETICSTGIRIGELKYIRAEDLKSGSVIVLFKGKLRKIFLPDLLVERLTEYCGHKEIKEGPIFITRTGKPLDRSNLWRSMKRAGKMAGLESSKVYPHNLRHFFAAVFYNQEKDILKLADILGHSNIETTRRYLVTSGKEHRQKINEMNLVK</sequence>
<dbReference type="GO" id="GO:0003677">
    <property type="term" value="F:DNA binding"/>
    <property type="evidence" value="ECO:0007669"/>
    <property type="project" value="UniProtKB-KW"/>
</dbReference>
<dbReference type="GO" id="GO:0006310">
    <property type="term" value="P:DNA recombination"/>
    <property type="evidence" value="ECO:0007669"/>
    <property type="project" value="UniProtKB-KW"/>
</dbReference>
<evidence type="ECO:0000259" key="3">
    <source>
        <dbReference type="PROSITE" id="PS51898"/>
    </source>
</evidence>
<dbReference type="PROSITE" id="PS51898">
    <property type="entry name" value="TYR_RECOMBINASE"/>
    <property type="match status" value="1"/>
</dbReference>
<organism evidence="4 5">
    <name type="scientific">Candidatus Mediterraneibacter pullicola</name>
    <dbReference type="NCBI Taxonomy" id="2838682"/>
    <lineage>
        <taxon>Bacteria</taxon>
        <taxon>Bacillati</taxon>
        <taxon>Bacillota</taxon>
        <taxon>Clostridia</taxon>
        <taxon>Lachnospirales</taxon>
        <taxon>Lachnospiraceae</taxon>
        <taxon>Mediterraneibacter</taxon>
    </lineage>
</organism>
<evidence type="ECO:0000313" key="4">
    <source>
        <dbReference type="EMBL" id="HJA06391.1"/>
    </source>
</evidence>
<feature type="domain" description="Tyr recombinase" evidence="3">
    <location>
        <begin position="92"/>
        <end position="264"/>
    </location>
</feature>
<dbReference type="Proteomes" id="UP000824223">
    <property type="component" value="Unassembled WGS sequence"/>
</dbReference>
<dbReference type="PANTHER" id="PTHR30349">
    <property type="entry name" value="PHAGE INTEGRASE-RELATED"/>
    <property type="match status" value="1"/>
</dbReference>
<name>A0A9D2KJ99_9FIRM</name>
<proteinExistence type="predicted"/>
<accession>A0A9D2KJ99</accession>
<dbReference type="InterPro" id="IPR010998">
    <property type="entry name" value="Integrase_recombinase_N"/>
</dbReference>
<evidence type="ECO:0000313" key="5">
    <source>
        <dbReference type="Proteomes" id="UP000824223"/>
    </source>
</evidence>
<gene>
    <name evidence="4" type="ORF">H9798_04485</name>
</gene>
<dbReference type="Gene3D" id="1.10.150.130">
    <property type="match status" value="1"/>
</dbReference>
<reference evidence="4" key="1">
    <citation type="journal article" date="2021" name="PeerJ">
        <title>Extensive microbial diversity within the chicken gut microbiome revealed by metagenomics and culture.</title>
        <authorList>
            <person name="Gilroy R."/>
            <person name="Ravi A."/>
            <person name="Getino M."/>
            <person name="Pursley I."/>
            <person name="Horton D.L."/>
            <person name="Alikhan N.F."/>
            <person name="Baker D."/>
            <person name="Gharbi K."/>
            <person name="Hall N."/>
            <person name="Watson M."/>
            <person name="Adriaenssens E.M."/>
            <person name="Foster-Nyarko E."/>
            <person name="Jarju S."/>
            <person name="Secka A."/>
            <person name="Antonio M."/>
            <person name="Oren A."/>
            <person name="Chaudhuri R.R."/>
            <person name="La Ragione R."/>
            <person name="Hildebrand F."/>
            <person name="Pallen M.J."/>
        </authorList>
    </citation>
    <scope>NUCLEOTIDE SEQUENCE</scope>
    <source>
        <strain evidence="4">ChiSjej2B20-11307</strain>
    </source>
</reference>
<keyword evidence="2" id="KW-0233">DNA recombination</keyword>
<dbReference type="InterPro" id="IPR013762">
    <property type="entry name" value="Integrase-like_cat_sf"/>
</dbReference>
<dbReference type="Pfam" id="PF00589">
    <property type="entry name" value="Phage_integrase"/>
    <property type="match status" value="1"/>
</dbReference>
<dbReference type="AlphaFoldDB" id="A0A9D2KJ99"/>
<dbReference type="GO" id="GO:0015074">
    <property type="term" value="P:DNA integration"/>
    <property type="evidence" value="ECO:0007669"/>
    <property type="project" value="InterPro"/>
</dbReference>
<dbReference type="EMBL" id="DXAK01000021">
    <property type="protein sequence ID" value="HJA06391.1"/>
    <property type="molecule type" value="Genomic_DNA"/>
</dbReference>
<evidence type="ECO:0000256" key="1">
    <source>
        <dbReference type="ARBA" id="ARBA00023125"/>
    </source>
</evidence>
<dbReference type="SUPFAM" id="SSF56349">
    <property type="entry name" value="DNA breaking-rejoining enzymes"/>
    <property type="match status" value="1"/>
</dbReference>